<name>A0A9N9S8F1_9DIPT</name>
<protein>
    <recommendedName>
        <fullName evidence="27">Peptidase S1 domain-containing protein</fullName>
    </recommendedName>
</protein>
<evidence type="ECO:0000256" key="8">
    <source>
        <dbReference type="ARBA" id="ARBA00022670"/>
    </source>
</evidence>
<evidence type="ECO:0000256" key="9">
    <source>
        <dbReference type="ARBA" id="ARBA00022692"/>
    </source>
</evidence>
<keyword evidence="10 26" id="KW-0732">Signal</keyword>
<dbReference type="InterPro" id="IPR018114">
    <property type="entry name" value="TRYPSIN_HIS"/>
</dbReference>
<dbReference type="InterPro" id="IPR001254">
    <property type="entry name" value="Trypsin_dom"/>
</dbReference>
<evidence type="ECO:0000256" key="22">
    <source>
        <dbReference type="ARBA" id="ARBA00024195"/>
    </source>
</evidence>
<evidence type="ECO:0000256" key="24">
    <source>
        <dbReference type="SAM" id="MobiDB-lite"/>
    </source>
</evidence>
<dbReference type="PRINTS" id="PR00722">
    <property type="entry name" value="CHYMOTRYPSIN"/>
</dbReference>
<evidence type="ECO:0000256" key="6">
    <source>
        <dbReference type="ARBA" id="ARBA00022525"/>
    </source>
</evidence>
<keyword evidence="8" id="KW-0645">Protease</keyword>
<evidence type="ECO:0000256" key="18">
    <source>
        <dbReference type="ARBA" id="ARBA00023145"/>
    </source>
</evidence>
<proteinExistence type="inferred from homology"/>
<evidence type="ECO:0000256" key="25">
    <source>
        <dbReference type="SAM" id="Phobius"/>
    </source>
</evidence>
<evidence type="ECO:0000256" key="14">
    <source>
        <dbReference type="ARBA" id="ARBA00022989"/>
    </source>
</evidence>
<keyword evidence="5 23" id="KW-0894">Sodium channel</keyword>
<evidence type="ECO:0000256" key="20">
    <source>
        <dbReference type="ARBA" id="ARBA00023201"/>
    </source>
</evidence>
<dbReference type="Pfam" id="PF13855">
    <property type="entry name" value="LRR_8"/>
    <property type="match status" value="1"/>
</dbReference>
<dbReference type="Gene3D" id="2.40.10.10">
    <property type="entry name" value="Trypsin-like serine proteases"/>
    <property type="match status" value="1"/>
</dbReference>
<evidence type="ECO:0000256" key="3">
    <source>
        <dbReference type="ARBA" id="ARBA00007193"/>
    </source>
</evidence>
<comment type="subcellular location">
    <subcellularLocation>
        <location evidence="1">Membrane</location>
        <topology evidence="1">Multi-pass membrane protein</topology>
    </subcellularLocation>
    <subcellularLocation>
        <location evidence="2">Secreted</location>
    </subcellularLocation>
</comment>
<dbReference type="SUPFAM" id="SSF50494">
    <property type="entry name" value="Trypsin-like serine proteases"/>
    <property type="match status" value="1"/>
</dbReference>
<dbReference type="Gene3D" id="3.80.10.10">
    <property type="entry name" value="Ribonuclease Inhibitor"/>
    <property type="match status" value="2"/>
</dbReference>
<evidence type="ECO:0000313" key="29">
    <source>
        <dbReference type="Proteomes" id="UP001153620"/>
    </source>
</evidence>
<dbReference type="Proteomes" id="UP001153620">
    <property type="component" value="Chromosome 4"/>
</dbReference>
<keyword evidence="21 23" id="KW-0407">Ion channel</keyword>
<accession>A0A9N9S8F1</accession>
<dbReference type="SUPFAM" id="SSF52058">
    <property type="entry name" value="L domain-like"/>
    <property type="match status" value="1"/>
</dbReference>
<dbReference type="InterPro" id="IPR009003">
    <property type="entry name" value="Peptidase_S1_PA"/>
</dbReference>
<keyword evidence="12" id="KW-0378">Hydrolase</keyword>
<feature type="compositionally biased region" description="Basic and acidic residues" evidence="24">
    <location>
        <begin position="45"/>
        <end position="55"/>
    </location>
</feature>
<keyword evidence="6" id="KW-0964">Secreted</keyword>
<evidence type="ECO:0000259" key="27">
    <source>
        <dbReference type="PROSITE" id="PS50240"/>
    </source>
</evidence>
<dbReference type="InterPro" id="IPR043504">
    <property type="entry name" value="Peptidase_S1_PA_chymotrypsin"/>
</dbReference>
<dbReference type="PROSITE" id="PS01206">
    <property type="entry name" value="ASC"/>
    <property type="match status" value="3"/>
</dbReference>
<keyword evidence="9 23" id="KW-0812">Transmembrane</keyword>
<evidence type="ECO:0000256" key="15">
    <source>
        <dbReference type="ARBA" id="ARBA00023053"/>
    </source>
</evidence>
<dbReference type="GO" id="GO:0015280">
    <property type="term" value="F:ligand-gated sodium channel activity"/>
    <property type="evidence" value="ECO:0007669"/>
    <property type="project" value="TreeGrafter"/>
</dbReference>
<keyword evidence="19" id="KW-1015">Disulfide bond</keyword>
<comment type="similarity">
    <text evidence="3 23">Belongs to the amiloride-sensitive sodium channel (TC 1.A.6) family.</text>
</comment>
<keyword evidence="15" id="KW-0915">Sodium</keyword>
<evidence type="ECO:0000256" key="1">
    <source>
        <dbReference type="ARBA" id="ARBA00004141"/>
    </source>
</evidence>
<evidence type="ECO:0000256" key="16">
    <source>
        <dbReference type="ARBA" id="ARBA00023065"/>
    </source>
</evidence>
<dbReference type="SMART" id="SM00369">
    <property type="entry name" value="LRR_TYP"/>
    <property type="match status" value="4"/>
</dbReference>
<dbReference type="SMART" id="SM00020">
    <property type="entry name" value="Tryp_SPc"/>
    <property type="match status" value="1"/>
</dbReference>
<feature type="transmembrane region" description="Helical" evidence="25">
    <location>
        <begin position="1090"/>
        <end position="1108"/>
    </location>
</feature>
<dbReference type="PROSITE" id="PS50240">
    <property type="entry name" value="TRYPSIN_DOM"/>
    <property type="match status" value="1"/>
</dbReference>
<dbReference type="PROSITE" id="PS51450">
    <property type="entry name" value="LRR"/>
    <property type="match status" value="1"/>
</dbReference>
<evidence type="ECO:0000256" key="12">
    <source>
        <dbReference type="ARBA" id="ARBA00022801"/>
    </source>
</evidence>
<dbReference type="InterPro" id="IPR001611">
    <property type="entry name" value="Leu-rich_rpt"/>
</dbReference>
<organism evidence="28 29">
    <name type="scientific">Chironomus riparius</name>
    <dbReference type="NCBI Taxonomy" id="315576"/>
    <lineage>
        <taxon>Eukaryota</taxon>
        <taxon>Metazoa</taxon>
        <taxon>Ecdysozoa</taxon>
        <taxon>Arthropoda</taxon>
        <taxon>Hexapoda</taxon>
        <taxon>Insecta</taxon>
        <taxon>Pterygota</taxon>
        <taxon>Neoptera</taxon>
        <taxon>Endopterygota</taxon>
        <taxon>Diptera</taxon>
        <taxon>Nematocera</taxon>
        <taxon>Chironomoidea</taxon>
        <taxon>Chironomidae</taxon>
        <taxon>Chironominae</taxon>
        <taxon>Chironomus</taxon>
    </lineage>
</organism>
<keyword evidence="7" id="KW-0433">Leucine-rich repeat</keyword>
<keyword evidence="29" id="KW-1185">Reference proteome</keyword>
<dbReference type="InterPro" id="IPR001873">
    <property type="entry name" value="ENaC"/>
</dbReference>
<evidence type="ECO:0000256" key="7">
    <source>
        <dbReference type="ARBA" id="ARBA00022614"/>
    </source>
</evidence>
<evidence type="ECO:0000256" key="19">
    <source>
        <dbReference type="ARBA" id="ARBA00023157"/>
    </source>
</evidence>
<evidence type="ECO:0000256" key="13">
    <source>
        <dbReference type="ARBA" id="ARBA00022825"/>
    </source>
</evidence>
<dbReference type="PROSITE" id="PS00134">
    <property type="entry name" value="TRYPSIN_HIS"/>
    <property type="match status" value="1"/>
</dbReference>
<dbReference type="Gene3D" id="1.10.287.820">
    <property type="entry name" value="Acid-sensing ion channel domain"/>
    <property type="match status" value="6"/>
</dbReference>
<dbReference type="InterPro" id="IPR003591">
    <property type="entry name" value="Leu-rich_rpt_typical-subtyp"/>
</dbReference>
<dbReference type="GO" id="GO:0004252">
    <property type="term" value="F:serine-type endopeptidase activity"/>
    <property type="evidence" value="ECO:0007669"/>
    <property type="project" value="InterPro"/>
</dbReference>
<feature type="domain" description="Peptidase S1" evidence="27">
    <location>
        <begin position="348"/>
        <end position="593"/>
    </location>
</feature>
<feature type="signal peptide" evidence="26">
    <location>
        <begin position="1"/>
        <end position="20"/>
    </location>
</feature>
<dbReference type="Gene3D" id="1.10.287.770">
    <property type="entry name" value="YojJ-like"/>
    <property type="match status" value="4"/>
</dbReference>
<keyword evidence="13" id="KW-0720">Serine protease</keyword>
<feature type="transmembrane region" description="Helical" evidence="25">
    <location>
        <begin position="1886"/>
        <end position="1916"/>
    </location>
</feature>
<keyword evidence="14 25" id="KW-1133">Transmembrane helix</keyword>
<dbReference type="PANTHER" id="PTHR11690:SF288">
    <property type="entry name" value="AMILORIDE-SENSITIVE NA+ CHANNEL-RELATED"/>
    <property type="match status" value="1"/>
</dbReference>
<evidence type="ECO:0000256" key="10">
    <source>
        <dbReference type="ARBA" id="ARBA00022729"/>
    </source>
</evidence>
<evidence type="ECO:0000313" key="28">
    <source>
        <dbReference type="EMBL" id="CAG9810952.1"/>
    </source>
</evidence>
<evidence type="ECO:0000256" key="17">
    <source>
        <dbReference type="ARBA" id="ARBA00023136"/>
    </source>
</evidence>
<keyword evidence="20 23" id="KW-0739">Sodium transport</keyword>
<evidence type="ECO:0000256" key="5">
    <source>
        <dbReference type="ARBA" id="ARBA00022461"/>
    </source>
</evidence>
<dbReference type="Pfam" id="PF00858">
    <property type="entry name" value="ASC"/>
    <property type="match status" value="6"/>
</dbReference>
<evidence type="ECO:0000256" key="4">
    <source>
        <dbReference type="ARBA" id="ARBA00022448"/>
    </source>
</evidence>
<comment type="similarity">
    <text evidence="22">Belongs to the peptidase S1 family. CLIP subfamily.</text>
</comment>
<dbReference type="FunFam" id="2.40.10.10:FF:000146">
    <property type="entry name" value="Serine protease 53"/>
    <property type="match status" value="1"/>
</dbReference>
<feature type="transmembrane region" description="Helical" evidence="25">
    <location>
        <begin position="2717"/>
        <end position="2741"/>
    </location>
</feature>
<feature type="region of interest" description="Disordered" evidence="24">
    <location>
        <begin position="42"/>
        <end position="62"/>
    </location>
</feature>
<dbReference type="InterPro" id="IPR032675">
    <property type="entry name" value="LRR_dom_sf"/>
</dbReference>
<keyword evidence="11" id="KW-0677">Repeat</keyword>
<dbReference type="GO" id="GO:0005886">
    <property type="term" value="C:plasma membrane"/>
    <property type="evidence" value="ECO:0007669"/>
    <property type="project" value="TreeGrafter"/>
</dbReference>
<reference evidence="28" key="2">
    <citation type="submission" date="2022-10" db="EMBL/GenBank/DDBJ databases">
        <authorList>
            <consortium name="ENA_rothamsted_submissions"/>
            <consortium name="culmorum"/>
            <person name="King R."/>
        </authorList>
    </citation>
    <scope>NUCLEOTIDE SEQUENCE</scope>
</reference>
<dbReference type="EMBL" id="OU895880">
    <property type="protein sequence ID" value="CAG9810952.1"/>
    <property type="molecule type" value="Genomic_DNA"/>
</dbReference>
<reference evidence="28" key="1">
    <citation type="submission" date="2022-01" db="EMBL/GenBank/DDBJ databases">
        <authorList>
            <person name="King R."/>
        </authorList>
    </citation>
    <scope>NUCLEOTIDE SEQUENCE</scope>
</reference>
<dbReference type="GO" id="GO:0005576">
    <property type="term" value="C:extracellular region"/>
    <property type="evidence" value="ECO:0007669"/>
    <property type="project" value="UniProtKB-SubCell"/>
</dbReference>
<feature type="transmembrane region" description="Helical" evidence="25">
    <location>
        <begin position="2801"/>
        <end position="2818"/>
    </location>
</feature>
<keyword evidence="16 23" id="KW-0406">Ion transport</keyword>
<evidence type="ECO:0000256" key="23">
    <source>
        <dbReference type="RuleBase" id="RU000679"/>
    </source>
</evidence>
<feature type="transmembrane region" description="Helical" evidence="25">
    <location>
        <begin position="993"/>
        <end position="1019"/>
    </location>
</feature>
<dbReference type="GO" id="GO:0006508">
    <property type="term" value="P:proteolysis"/>
    <property type="evidence" value="ECO:0007669"/>
    <property type="project" value="UniProtKB-KW"/>
</dbReference>
<keyword evidence="4 23" id="KW-0813">Transport</keyword>
<feature type="transmembrane region" description="Helical" evidence="25">
    <location>
        <begin position="3181"/>
        <end position="3212"/>
    </location>
</feature>
<sequence>MKFFAILLTFLLCILNINYAICSKCDFEQLYSYTCKIKPDSSSINEKHDDAKTDNDVETTEFDGNDNEDLFQLDLSPFCQRFKNMAEVNVNNVKFISENSFQKCKNLKEIWIEDAEMEEIPENLFSNQSILIQIILKNGKLKAIPENTFKNQKKLEHLNLEINKISCLKPNIFKSLIKLSKLNLRENKIQSLNPKWFENLQSLKTLWLNINKIRDLPKNVFVNLKNLNKLYLNDNQLTALHSDSFGIHRYLEIIGLKNNKIDAIDERIINNTAVKKLDMGGNVCSNEDIERSDKIKEKLSNCFKNYQPSEQPRTESTVSIVIIRQCSSASDNTSGIKCGTRQLVKQLIYGGTVTIHGEYPWNVALTTSNGDFFCGGSLVSNRHVVTAAHCIKGKRDSHKFGTNDFSVLLGVHNHSKPDEVGRISVNVAQINVNPIWNTDVNSYDGDIAVLELANEVQFNSHIRPICLADENTEVGQSSKGTVVGFGHNENGTISHIANKLEVPIRSYHSCTSYSRDHHSYISFRTFCGGPADGRSVCAGDSGGGVYVQHNFRFYLRGLVSASLMNAMNQCDVHREAIFTDVTKYYDWIERIVRTAPKARLVVQSTTAATTTTSRSYSVPSRSTMRYAFGGPVQNNPIMVVWPETKTHIKDIPFPAISFCAESIIEDNYEIFFSLLTTNNVSYPEYLKVCTSYWENCEYPTDIHWQKFVFYAQHMIFHHAVWINKFKIYENVTMSPFGWCYTFNIVDETEMFQENSVAEYFQYQVPLTDPETSSNLLNYSVTPPLFTSSKDEGFQATLQNDKYPTIKCEHISDAPCAYFETTRIVIHPSNELPDIRHRHLIMDFQKMFKITIEPNIKISDETLLSLDVDDRRCYKPNEHILQYFKTYTSINCLRECESSFILQKCGCVPYYFINNDTSLICSTTQLDCFNREYEEFDEVKCRCYPPCEETTYEFIMQKMLLVEMTARTSSFGVNMKMSAIFKDDSFYPQIRRKYFTMIDWFSFVGGILGLFFGFSFLSAFEVIFHGSRGLFEGKCQFSWRFQKMLSKLRRLQVEVKRGGTLKDSIVKYCSESSIHGLSYMLDPEFKTLERLSWLISFILSITSCIFMILKLKDKFAIDSLSITSVSKSFNVTQIPFPAVSIMEFSEIECNVNKYKVDAAFVECYKDKDFEGDFTNFTCDAEKPKTRRISKYCRDFGKLIKPIIPSLERQHDFIPEVPDKLKNFKNYGHQIVPFMKKFGMQIKLIKMKLFWEQDVEAPVANLFTGMGHGYSFNIAADDDMFYDVSSISPDFSYNITNSFPGGTQVNPSKFPWRSKFADQQSFILIMNTHERYVSQTAAFIHSPFEYPIQLLDDDQNIVMVQMIKTVQILLTPEVVTVGEGFAALPLNRRMCFLENERRLKFFKVYTQRNCELECLSQKMLKSCNCIPFDIIRLNATKVCEIPDYACVQKVQTETIHRESLQKSCECLQPCNYINYNFEYSEINHKQEDDDDNRMEVGVLTIKFKDNEFTAMQRTRQLTIFDFLSYIGGLLGLFAGISVLSIFEIFYFFTLRLISDYEGPEQSNHDCMARIKDEHQGCKADYLRSVIPFPAVSFCGESFVIDDYEIFSSILKTNNVTYPKWLDVCTEQEVLGDCEIPEIHWKNYEFYTTEHFQYQKPSQATNPQNYTIKTPFFTSSKDSGLLATIEEQTRTITMNVNEDSDDNRWSFRSATVVVIHSPWELPNTRHRHLLLTFNQLLKVIIEPTIKITDETLLDLDVDEYDRRCYKPEEYILQYFKTYTSINCLRECESSFILQKCGCVPYYFINNDTTLICSTTQLDCFNREYEEFDEVKCSCYPPCYNVEYDTVMQKQLVVETNEFTTINSIKVIMNFKDNSFYPQIRKKYFAMIDWFSFVGGILGLFFEFSFLSGFEVIFHAWMLISRRRSKKLNGKIVKKGIIKDSIKEFLDKSSIHGLSYIGSGRIRSIERLSWLITFTLSISSCAYMVYQLEDKFIVYSVSIATDSKVINVTEIPFPAVSIMTSSNFLCNRIQYEQDIANLECYKDLDFLGTPVKAGCKMNLPKLTKKDMDEDLRDKKNCYSFGKLIDPIAPTENRPETFIPSVPNHFQNYTNYGHKIVPFIKKHGIFYKLFNMQLFWEQEFAAPVATFLTDMGFGYSFNIAPVEDMFYDKESISPDFTYNITNSFPGGTKFKFSKFPWKSRYGDHETFTMMMASDFRYLDHSTVYIHSPFEYPIQLLNYDQNIIMVQMSVTVQIILKPEIVTVSREFAALPLSQRMCFLENERKLKFFKVYTQRNCEIECLADKLLKSCNCVPFDVLRSKKTKICEIPDYTCVQKVKNESNHRETLQKLCDCLQPCNHINYYFEYSEISHSLEDDNDQRMEVGGLIPFPAISICSSSIQDGSQERLMLLQNIHNDTYKAYIRTKCKFIWSQFECYKNDLEAIIYELAVHYWLPIKVDWIGKYRTDPILTISHFGWCKTFNIIQEDDMFHNNSIADYFAYKSESQPLNLTKVPLTTSNKNLGYRSIATLPLNEFQLCNFLTGCNANSMDKTLVIHSSFEMPDKRHKMVRLQVKELTKIAIVPNIRITDETLLSLDVDDRRCYKPNEHILQYFKTYTSINCLRECESSFILQKCGCVPYYFINNDTSLICSTTQLDCFNREYKEFDEVKCRCFPLCEDVGYEFSAQKVAMIASFKEAALMTTVANFKDSNFYPQIRRKYFTMIDWFSFVGGILGLFFGFSILSAFEVVFHVWMLIFDRKSLVHDQVRTRLKGDMPLRQFQAYLREFLKNSSIHSFQYISNRELGMIKRLAWTVSLMLSITSCAFMIPKLNQKFTVDSIAIVTSPKIMNITEIPFPSITIMSSILLDMSGAIPVTKMLLYLETSIDPQENDAYTFNDSIYGPQIVPALKKYSMLYKSNMVTMKWNEKLAVPIAQLLTSFGFGYNFNMIDFDEMFDKMSVSTDFLYHSNINLQQGSKINTTKHPLTSPYNKDKALNVHISSEQFNPIFYIHSPVEYPIDLSIDIINAFEWELETKFDVLIIPEIITSSDDFARLSFNQRMCYMENERQLKFYKVYTQRNCEIECLSEKLLKTCNCVPFNVIRDNKTKICEYLDYTCVNKVQSGYSDGQNFFKSCNCLQSCNFITYNIEIIKTRQFDDEQVLTFSSDSARIRFKDNEFTAMQRVRQFTIFDFLSYIGGLLGLFAGISVLSIFEIFYFFTLRLICEILRAKKRKGSIGCAV</sequence>
<evidence type="ECO:0000256" key="11">
    <source>
        <dbReference type="ARBA" id="ARBA00022737"/>
    </source>
</evidence>
<dbReference type="Pfam" id="PF00089">
    <property type="entry name" value="Trypsin"/>
    <property type="match status" value="1"/>
</dbReference>
<keyword evidence="18" id="KW-0865">Zymogen</keyword>
<evidence type="ECO:0000256" key="21">
    <source>
        <dbReference type="ARBA" id="ARBA00023303"/>
    </source>
</evidence>
<gene>
    <name evidence="28" type="ORF">CHIRRI_LOCUS13762</name>
</gene>
<dbReference type="PANTHER" id="PTHR11690">
    <property type="entry name" value="AMILORIDE-SENSITIVE SODIUM CHANNEL-RELATED"/>
    <property type="match status" value="1"/>
</dbReference>
<dbReference type="CDD" id="cd00190">
    <property type="entry name" value="Tryp_SPc"/>
    <property type="match status" value="1"/>
</dbReference>
<evidence type="ECO:0000256" key="2">
    <source>
        <dbReference type="ARBA" id="ARBA00004613"/>
    </source>
</evidence>
<dbReference type="InterPro" id="IPR020903">
    <property type="entry name" value="ENaC_CS"/>
</dbReference>
<feature type="chain" id="PRO_5040214492" description="Peptidase S1 domain-containing protein" evidence="26">
    <location>
        <begin position="21"/>
        <end position="3229"/>
    </location>
</feature>
<dbReference type="OrthoDB" id="6021021at2759"/>
<feature type="transmembrane region" description="Helical" evidence="25">
    <location>
        <begin position="1520"/>
        <end position="1546"/>
    </location>
</feature>
<dbReference type="InterPro" id="IPR001314">
    <property type="entry name" value="Peptidase_S1A"/>
</dbReference>
<keyword evidence="17 25" id="KW-0472">Membrane</keyword>
<evidence type="ECO:0000256" key="26">
    <source>
        <dbReference type="SAM" id="SignalP"/>
    </source>
</evidence>